<reference evidence="3" key="1">
    <citation type="submission" date="2018-08" db="EMBL/GenBank/DDBJ databases">
        <authorList>
            <person name="Chevrot R."/>
        </authorList>
    </citation>
    <scope>NUCLEOTIDE SEQUENCE [LARGE SCALE GENOMIC DNA]</scope>
</reference>
<feature type="transmembrane region" description="Helical" evidence="1">
    <location>
        <begin position="7"/>
        <end position="29"/>
    </location>
</feature>
<keyword evidence="1" id="KW-0812">Transmembrane</keyword>
<keyword evidence="1" id="KW-1133">Transmembrane helix</keyword>
<dbReference type="RefSeq" id="WP_021262442.1">
    <property type="nucleotide sequence ID" value="NZ_LS992241.1"/>
</dbReference>
<evidence type="ECO:0000313" key="3">
    <source>
        <dbReference type="Proteomes" id="UP000304148"/>
    </source>
</evidence>
<dbReference type="EMBL" id="LS992241">
    <property type="protein sequence ID" value="SYX82830.1"/>
    <property type="molecule type" value="Genomic_DNA"/>
</dbReference>
<accession>A0A383R7A6</accession>
<name>A0A383R7A6_PAEAL</name>
<evidence type="ECO:0000256" key="1">
    <source>
        <dbReference type="SAM" id="Phobius"/>
    </source>
</evidence>
<gene>
    <name evidence="2" type="ORF">PBLR_11252</name>
</gene>
<proteinExistence type="predicted"/>
<sequence>MIKDRRFLIGLGAGIVLGGLLLQLCLIGQRSIEPMSDTELRRAAEQAGYKLVPQQPASSNNK</sequence>
<organism evidence="2 3">
    <name type="scientific">Paenibacillus alvei</name>
    <name type="common">Bacillus alvei</name>
    <dbReference type="NCBI Taxonomy" id="44250"/>
    <lineage>
        <taxon>Bacteria</taxon>
        <taxon>Bacillati</taxon>
        <taxon>Bacillota</taxon>
        <taxon>Bacilli</taxon>
        <taxon>Bacillales</taxon>
        <taxon>Paenibacillaceae</taxon>
        <taxon>Paenibacillus</taxon>
    </lineage>
</organism>
<protein>
    <submittedName>
        <fullName evidence="2">Uncharacterized protein</fullName>
    </submittedName>
</protein>
<dbReference type="AlphaFoldDB" id="A0A383R7A6"/>
<keyword evidence="1" id="KW-0472">Membrane</keyword>
<dbReference type="Proteomes" id="UP000304148">
    <property type="component" value="Chromosome"/>
</dbReference>
<evidence type="ECO:0000313" key="2">
    <source>
        <dbReference type="EMBL" id="SYX82830.1"/>
    </source>
</evidence>